<accession>A0A6C0EKB5</accession>
<protein>
    <submittedName>
        <fullName evidence="1">Uncharacterized protein</fullName>
    </submittedName>
</protein>
<sequence length="471" mass="54916">MNMCEHCGGVFQNTKSLKRHQTNCTIVREFSFICDKCRFVTRDLEVINSHIPSCPGPDLQSQIESLRQQLCAEKEKISALEQIVKESPPPSKPKVKVKKSPSNKKIYRSVRNRVELSEEKPEQIEEKIRVAEGNINALAQNFDVSVKGTTDEIEKQFAILLQSRTYKKSLFAIKECRGKLLGKLNLPAYIKMIERHISRLENTFTKKKHEKKKMLSNISQALSPLDQRLVFYGNYYDTTLEADHIQQLKLSLKVNMSYSCPKRYVPFNHTDLYDKLYNYSMAICPIKETLARALVNPFGFSNVVYLDLGKSTETDPYSFYSLEKIESDGRRCWKMECRLDDFSRNLATHMKTYCVELFRKIYSDVFHDNYYREDYHNKAPICHQDCEQLLMNILLLSKTKTFCELLQGLIIKNCTMHPTELDKFNLTGDDKLHKRQFAQEKDSEDDMTTTIKRLFDELSDDDAKQIWEGCE</sequence>
<evidence type="ECO:0000313" key="1">
    <source>
        <dbReference type="EMBL" id="QHT29616.1"/>
    </source>
</evidence>
<reference evidence="1" key="1">
    <citation type="journal article" date="2020" name="Nature">
        <title>Giant virus diversity and host interactions through global metagenomics.</title>
        <authorList>
            <person name="Schulz F."/>
            <person name="Roux S."/>
            <person name="Paez-Espino D."/>
            <person name="Jungbluth S."/>
            <person name="Walsh D.A."/>
            <person name="Denef V.J."/>
            <person name="McMahon K.D."/>
            <person name="Konstantinidis K.T."/>
            <person name="Eloe-Fadrosh E.A."/>
            <person name="Kyrpides N.C."/>
            <person name="Woyke T."/>
        </authorList>
    </citation>
    <scope>NUCLEOTIDE SEQUENCE</scope>
    <source>
        <strain evidence="1">GVMAG-M-3300005589-24</strain>
    </source>
</reference>
<dbReference type="EMBL" id="MN738879">
    <property type="protein sequence ID" value="QHT29616.1"/>
    <property type="molecule type" value="Genomic_DNA"/>
</dbReference>
<proteinExistence type="predicted"/>
<name>A0A6C0EKB5_9ZZZZ</name>
<organism evidence="1">
    <name type="scientific">viral metagenome</name>
    <dbReference type="NCBI Taxonomy" id="1070528"/>
    <lineage>
        <taxon>unclassified sequences</taxon>
        <taxon>metagenomes</taxon>
        <taxon>organismal metagenomes</taxon>
    </lineage>
</organism>
<dbReference type="AlphaFoldDB" id="A0A6C0EKB5"/>